<dbReference type="InterPro" id="IPR050156">
    <property type="entry name" value="TC-AMP_synthase_SUA5"/>
</dbReference>
<evidence type="ECO:0000256" key="6">
    <source>
        <dbReference type="ARBA" id="ARBA00022679"/>
    </source>
</evidence>
<dbReference type="InterPro" id="IPR038385">
    <property type="entry name" value="Sua5/YwlC_C"/>
</dbReference>
<evidence type="ECO:0000256" key="13">
    <source>
        <dbReference type="SAM" id="MobiDB-lite"/>
    </source>
</evidence>
<feature type="compositionally biased region" description="Basic and acidic residues" evidence="13">
    <location>
        <begin position="391"/>
        <end position="400"/>
    </location>
</feature>
<feature type="domain" description="YrdC-like" evidence="14">
    <location>
        <begin position="94"/>
        <end position="351"/>
    </location>
</feature>
<evidence type="ECO:0000256" key="7">
    <source>
        <dbReference type="ARBA" id="ARBA00022694"/>
    </source>
</evidence>
<evidence type="ECO:0000256" key="5">
    <source>
        <dbReference type="ARBA" id="ARBA00022490"/>
    </source>
</evidence>
<dbReference type="EC" id="2.7.7.87" evidence="3"/>
<feature type="region of interest" description="Disordered" evidence="13">
    <location>
        <begin position="1"/>
        <end position="37"/>
    </location>
</feature>
<keyword evidence="8" id="KW-0548">Nucleotidyltransferase</keyword>
<feature type="compositionally biased region" description="Polar residues" evidence="13">
    <location>
        <begin position="379"/>
        <end position="390"/>
    </location>
</feature>
<evidence type="ECO:0000313" key="16">
    <source>
        <dbReference type="Proteomes" id="UP000070544"/>
    </source>
</evidence>
<protein>
    <recommendedName>
        <fullName evidence="4">Threonylcarbamoyl-AMP synthase</fullName>
        <ecNumber evidence="3">2.7.7.87</ecNumber>
    </recommendedName>
    <alternativeName>
        <fullName evidence="11">L-threonylcarbamoyladenylate synthase</fullName>
    </alternativeName>
</protein>
<dbReference type="SUPFAM" id="SSF55821">
    <property type="entry name" value="YrdC/RibB"/>
    <property type="match status" value="2"/>
</dbReference>
<comment type="similarity">
    <text evidence="2">Belongs to the SUA5 family.</text>
</comment>
<gene>
    <name evidence="15" type="ORF">M427DRAFT_59186</name>
</gene>
<feature type="region of interest" description="Disordered" evidence="13">
    <location>
        <begin position="372"/>
        <end position="413"/>
    </location>
</feature>
<dbReference type="EMBL" id="KQ965784">
    <property type="protein sequence ID" value="KXS12879.1"/>
    <property type="molecule type" value="Genomic_DNA"/>
</dbReference>
<keyword evidence="9" id="KW-0547">Nucleotide-binding</keyword>
<evidence type="ECO:0000256" key="4">
    <source>
        <dbReference type="ARBA" id="ARBA00015492"/>
    </source>
</evidence>
<evidence type="ECO:0000256" key="9">
    <source>
        <dbReference type="ARBA" id="ARBA00022741"/>
    </source>
</evidence>
<reference evidence="15 16" key="1">
    <citation type="journal article" date="2015" name="Genome Biol. Evol.">
        <title>Phylogenomic analyses indicate that early fungi evolved digesting cell walls of algal ancestors of land plants.</title>
        <authorList>
            <person name="Chang Y."/>
            <person name="Wang S."/>
            <person name="Sekimoto S."/>
            <person name="Aerts A.L."/>
            <person name="Choi C."/>
            <person name="Clum A."/>
            <person name="LaButti K.M."/>
            <person name="Lindquist E.A."/>
            <person name="Yee Ngan C."/>
            <person name="Ohm R.A."/>
            <person name="Salamov A.A."/>
            <person name="Grigoriev I.V."/>
            <person name="Spatafora J.W."/>
            <person name="Berbee M.L."/>
        </authorList>
    </citation>
    <scope>NUCLEOTIDE SEQUENCE [LARGE SCALE GENOMIC DNA]</scope>
    <source>
        <strain evidence="15 16">JEL478</strain>
    </source>
</reference>
<feature type="compositionally biased region" description="Polar residues" evidence="13">
    <location>
        <begin position="8"/>
        <end position="20"/>
    </location>
</feature>
<dbReference type="GO" id="GO:0061710">
    <property type="term" value="F:L-threonylcarbamoyladenylate synthase"/>
    <property type="evidence" value="ECO:0007669"/>
    <property type="project" value="UniProtKB-EC"/>
</dbReference>
<proteinExistence type="inferred from homology"/>
<comment type="catalytic activity">
    <reaction evidence="12">
        <text>L-threonine + hydrogencarbonate + ATP = L-threonylcarbamoyladenylate + diphosphate + H2O</text>
        <dbReference type="Rhea" id="RHEA:36407"/>
        <dbReference type="ChEBI" id="CHEBI:15377"/>
        <dbReference type="ChEBI" id="CHEBI:17544"/>
        <dbReference type="ChEBI" id="CHEBI:30616"/>
        <dbReference type="ChEBI" id="CHEBI:33019"/>
        <dbReference type="ChEBI" id="CHEBI:57926"/>
        <dbReference type="ChEBI" id="CHEBI:73682"/>
        <dbReference type="EC" id="2.7.7.87"/>
    </reaction>
</comment>
<dbReference type="GO" id="GO:0008033">
    <property type="term" value="P:tRNA processing"/>
    <property type="evidence" value="ECO:0007669"/>
    <property type="project" value="UniProtKB-KW"/>
</dbReference>
<dbReference type="GO" id="GO:0005737">
    <property type="term" value="C:cytoplasm"/>
    <property type="evidence" value="ECO:0007669"/>
    <property type="project" value="UniProtKB-SubCell"/>
</dbReference>
<dbReference type="PANTHER" id="PTHR17490:SF16">
    <property type="entry name" value="THREONYLCARBAMOYL-AMP SYNTHASE"/>
    <property type="match status" value="1"/>
</dbReference>
<evidence type="ECO:0000256" key="12">
    <source>
        <dbReference type="ARBA" id="ARBA00048366"/>
    </source>
</evidence>
<keyword evidence="16" id="KW-1185">Reference proteome</keyword>
<evidence type="ECO:0000256" key="3">
    <source>
        <dbReference type="ARBA" id="ARBA00012584"/>
    </source>
</evidence>
<dbReference type="InterPro" id="IPR006070">
    <property type="entry name" value="Sua5-like_dom"/>
</dbReference>
<sequence length="571" mass="61604">MPSLGDENGSSFYSTKNADSSGGGPIEAPSYKDQQVVTGVSPLDTRLLTVDPLSFPYDDDPRDGDPVEQIQHSQGSRVFNLHANPPTATYAKDVEAVFEAASLLRKNLPVAIPTETVYGLAANALSAEAAMTIFAAKNRPADNPLIVHVSSLDMLRRVLPERHAGDGPEGLQWPEVVQNVSNDTRNDSQLNSSSDAKAFVTNEIQERPDSSHSNGSSLAASNNDQQRLDPLPPHYLTLFRKFWPGPLTVLLPRHPTLIPSATASSLSTVAFRFPSHPVARAVIDACDFPLAAPSANSSGRPSPTTAQHVMADLGGKIPAVLDGGPCETGVESTVVDGWCTWPGVVLRAGGVAWEDVKSVDGWERTKWFKHGKREERNDNSNAKSSSSPLNRRTEVAKDSPKAVNRTPETQDSASLLDPTYTLSMLERPLTPGMKYRHYKPDAEVVAVRFADSSSSTLDNFDRFLTGIARNIQARHDPTHPATYACLVSTSHPGGAMSLSDLTLPPLPQSATLLLYSLGPDLASQARHLFAGLRWADDVGARVCYVEEVEEKGLGRAFRERLGKAAGVHVDI</sequence>
<dbReference type="STRING" id="1344416.A0A139A855"/>
<dbReference type="Gene3D" id="3.40.50.11030">
    <property type="entry name" value="Threonylcarbamoyl-AMP synthase, C-terminal domain"/>
    <property type="match status" value="1"/>
</dbReference>
<evidence type="ECO:0000259" key="14">
    <source>
        <dbReference type="PROSITE" id="PS51163"/>
    </source>
</evidence>
<dbReference type="Gene3D" id="3.90.870.10">
    <property type="entry name" value="DHBP synthase"/>
    <property type="match status" value="2"/>
</dbReference>
<evidence type="ECO:0000256" key="11">
    <source>
        <dbReference type="ARBA" id="ARBA00029774"/>
    </source>
</evidence>
<feature type="region of interest" description="Disordered" evidence="13">
    <location>
        <begin position="205"/>
        <end position="227"/>
    </location>
</feature>
<feature type="compositionally biased region" description="Low complexity" evidence="13">
    <location>
        <begin position="211"/>
        <end position="223"/>
    </location>
</feature>
<dbReference type="AlphaFoldDB" id="A0A139A855"/>
<keyword evidence="7" id="KW-0819">tRNA processing</keyword>
<accession>A0A139A855</accession>
<dbReference type="OrthoDB" id="412787at2759"/>
<evidence type="ECO:0000256" key="10">
    <source>
        <dbReference type="ARBA" id="ARBA00022840"/>
    </source>
</evidence>
<dbReference type="OMA" id="GIISCHW"/>
<evidence type="ECO:0000256" key="1">
    <source>
        <dbReference type="ARBA" id="ARBA00004496"/>
    </source>
</evidence>
<comment type="subcellular location">
    <subcellularLocation>
        <location evidence="1">Cytoplasm</location>
    </subcellularLocation>
</comment>
<dbReference type="GO" id="GO:0000049">
    <property type="term" value="F:tRNA binding"/>
    <property type="evidence" value="ECO:0007669"/>
    <property type="project" value="TreeGrafter"/>
</dbReference>
<keyword evidence="5" id="KW-0963">Cytoplasm</keyword>
<keyword evidence="6" id="KW-0808">Transferase</keyword>
<dbReference type="Pfam" id="PF03481">
    <property type="entry name" value="Sua5_C"/>
    <property type="match status" value="1"/>
</dbReference>
<organism evidence="15 16">
    <name type="scientific">Gonapodya prolifera (strain JEL478)</name>
    <name type="common">Monoblepharis prolifera</name>
    <dbReference type="NCBI Taxonomy" id="1344416"/>
    <lineage>
        <taxon>Eukaryota</taxon>
        <taxon>Fungi</taxon>
        <taxon>Fungi incertae sedis</taxon>
        <taxon>Chytridiomycota</taxon>
        <taxon>Chytridiomycota incertae sedis</taxon>
        <taxon>Monoblepharidomycetes</taxon>
        <taxon>Monoblepharidales</taxon>
        <taxon>Gonapodyaceae</taxon>
        <taxon>Gonapodya</taxon>
    </lineage>
</organism>
<dbReference type="Pfam" id="PF01300">
    <property type="entry name" value="Sua5_yciO_yrdC"/>
    <property type="match status" value="2"/>
</dbReference>
<dbReference type="GO" id="GO:0006450">
    <property type="term" value="P:regulation of translational fidelity"/>
    <property type="evidence" value="ECO:0007669"/>
    <property type="project" value="TreeGrafter"/>
</dbReference>
<evidence type="ECO:0000256" key="8">
    <source>
        <dbReference type="ARBA" id="ARBA00022695"/>
    </source>
</evidence>
<name>A0A139A855_GONPJ</name>
<dbReference type="PROSITE" id="PS51163">
    <property type="entry name" value="YRDC"/>
    <property type="match status" value="1"/>
</dbReference>
<evidence type="ECO:0000313" key="15">
    <source>
        <dbReference type="EMBL" id="KXS12879.1"/>
    </source>
</evidence>
<dbReference type="GO" id="GO:0005524">
    <property type="term" value="F:ATP binding"/>
    <property type="evidence" value="ECO:0007669"/>
    <property type="project" value="UniProtKB-KW"/>
</dbReference>
<dbReference type="GO" id="GO:0003725">
    <property type="term" value="F:double-stranded RNA binding"/>
    <property type="evidence" value="ECO:0007669"/>
    <property type="project" value="InterPro"/>
</dbReference>
<keyword evidence="10" id="KW-0067">ATP-binding</keyword>
<dbReference type="Proteomes" id="UP000070544">
    <property type="component" value="Unassembled WGS sequence"/>
</dbReference>
<dbReference type="InterPro" id="IPR017945">
    <property type="entry name" value="DHBP_synth_RibB-like_a/b_dom"/>
</dbReference>
<evidence type="ECO:0000256" key="2">
    <source>
        <dbReference type="ARBA" id="ARBA00007663"/>
    </source>
</evidence>
<dbReference type="InterPro" id="IPR005145">
    <property type="entry name" value="Sua5_C"/>
</dbReference>
<dbReference type="PANTHER" id="PTHR17490">
    <property type="entry name" value="SUA5"/>
    <property type="match status" value="1"/>
</dbReference>